<evidence type="ECO:0000259" key="8">
    <source>
        <dbReference type="PROSITE" id="PS50235"/>
    </source>
</evidence>
<comment type="catalytic activity">
    <reaction evidence="1">
        <text>Thiol-dependent hydrolysis of ester, thioester, amide, peptide and isopeptide bonds formed by the C-terminal Gly of ubiquitin (a 76-residue protein attached to proteins as an intracellular targeting signal).</text>
        <dbReference type="EC" id="3.4.19.12"/>
    </reaction>
</comment>
<dbReference type="AlphaFoldDB" id="A0A3P7N8E9"/>
<dbReference type="InterPro" id="IPR001394">
    <property type="entry name" value="Peptidase_C19_UCH"/>
</dbReference>
<sequence length="268" mass="30691">MRVLQLKDILHFPMEDGTLTAFEVPFVEGSTNTTTPNSEDASDSNPSEALCDEVLKIINAHLSKEGFDQQTGLTVKRSSFNKHLYIRVPSGFLELNPTNQLQQKLDLYLCFQLFTIKNHWFCEKCKKTRQVPKQFEFWRLPDVLIIHLKRFGTTLPMTKVNELVDFPEEGLKICNSKQQESIYDLVAVSNHMGGPADGHYTAYAKNRYDNRWYNFDDSYTYPLSGNPVVRPLSFDPCCSLDCICNFNNSSVDSKLYGVSIKQNTKLSF</sequence>
<keyword evidence="6" id="KW-0378">Hydrolase</keyword>
<keyword evidence="10" id="KW-1185">Reference proteome</keyword>
<dbReference type="OrthoDB" id="265776at2759"/>
<dbReference type="EMBL" id="UYRU01088361">
    <property type="protein sequence ID" value="VDN36160.1"/>
    <property type="molecule type" value="Genomic_DNA"/>
</dbReference>
<dbReference type="Gene3D" id="3.90.70.10">
    <property type="entry name" value="Cysteine proteinases"/>
    <property type="match status" value="1"/>
</dbReference>
<evidence type="ECO:0000256" key="5">
    <source>
        <dbReference type="ARBA" id="ARBA00022786"/>
    </source>
</evidence>
<evidence type="ECO:0000256" key="6">
    <source>
        <dbReference type="ARBA" id="ARBA00022801"/>
    </source>
</evidence>
<organism evidence="9 10">
    <name type="scientific">Dibothriocephalus latus</name>
    <name type="common">Fish tapeworm</name>
    <name type="synonym">Diphyllobothrium latum</name>
    <dbReference type="NCBI Taxonomy" id="60516"/>
    <lineage>
        <taxon>Eukaryota</taxon>
        <taxon>Metazoa</taxon>
        <taxon>Spiralia</taxon>
        <taxon>Lophotrochozoa</taxon>
        <taxon>Platyhelminthes</taxon>
        <taxon>Cestoda</taxon>
        <taxon>Eucestoda</taxon>
        <taxon>Diphyllobothriidea</taxon>
        <taxon>Diphyllobothriidae</taxon>
        <taxon>Dibothriocephalus</taxon>
    </lineage>
</organism>
<dbReference type="PANTHER" id="PTHR21646">
    <property type="entry name" value="UBIQUITIN CARBOXYL-TERMINAL HYDROLASE"/>
    <property type="match status" value="1"/>
</dbReference>
<keyword evidence="5" id="KW-0833">Ubl conjugation pathway</keyword>
<accession>A0A3P7N8E9</accession>
<protein>
    <recommendedName>
        <fullName evidence="3">ubiquitinyl hydrolase 1</fullName>
        <ecNumber evidence="3">3.4.19.12</ecNumber>
    </recommendedName>
</protein>
<dbReference type="PANTHER" id="PTHR21646:SF24">
    <property type="entry name" value="UBIQUITIN CARBOXYL-TERMINAL HYDROLASE"/>
    <property type="match status" value="1"/>
</dbReference>
<feature type="domain" description="USP" evidence="8">
    <location>
        <begin position="1"/>
        <end position="263"/>
    </location>
</feature>
<evidence type="ECO:0000256" key="3">
    <source>
        <dbReference type="ARBA" id="ARBA00012759"/>
    </source>
</evidence>
<evidence type="ECO:0000256" key="7">
    <source>
        <dbReference type="ARBA" id="ARBA00022807"/>
    </source>
</evidence>
<dbReference type="SUPFAM" id="SSF54001">
    <property type="entry name" value="Cysteine proteinases"/>
    <property type="match status" value="1"/>
</dbReference>
<dbReference type="InterPro" id="IPR050185">
    <property type="entry name" value="Ub_carboxyl-term_hydrolase"/>
</dbReference>
<gene>
    <name evidence="9" type="ORF">DILT_LOCUS16964</name>
</gene>
<dbReference type="InterPro" id="IPR018200">
    <property type="entry name" value="USP_CS"/>
</dbReference>
<dbReference type="Pfam" id="PF00443">
    <property type="entry name" value="UCH"/>
    <property type="match status" value="1"/>
</dbReference>
<dbReference type="EC" id="3.4.19.12" evidence="3"/>
<evidence type="ECO:0000256" key="1">
    <source>
        <dbReference type="ARBA" id="ARBA00000707"/>
    </source>
</evidence>
<dbReference type="GO" id="GO:0004843">
    <property type="term" value="F:cysteine-type deubiquitinase activity"/>
    <property type="evidence" value="ECO:0007669"/>
    <property type="project" value="UniProtKB-EC"/>
</dbReference>
<evidence type="ECO:0000256" key="2">
    <source>
        <dbReference type="ARBA" id="ARBA00009085"/>
    </source>
</evidence>
<proteinExistence type="inferred from homology"/>
<comment type="similarity">
    <text evidence="2">Belongs to the peptidase C19 family.</text>
</comment>
<reference evidence="9 10" key="1">
    <citation type="submission" date="2018-11" db="EMBL/GenBank/DDBJ databases">
        <authorList>
            <consortium name="Pathogen Informatics"/>
        </authorList>
    </citation>
    <scope>NUCLEOTIDE SEQUENCE [LARGE SCALE GENOMIC DNA]</scope>
</reference>
<dbReference type="GO" id="GO:0006508">
    <property type="term" value="P:proteolysis"/>
    <property type="evidence" value="ECO:0007669"/>
    <property type="project" value="UniProtKB-KW"/>
</dbReference>
<keyword evidence="7" id="KW-0788">Thiol protease</keyword>
<evidence type="ECO:0000313" key="9">
    <source>
        <dbReference type="EMBL" id="VDN36160.1"/>
    </source>
</evidence>
<dbReference type="InterPro" id="IPR038765">
    <property type="entry name" value="Papain-like_cys_pep_sf"/>
</dbReference>
<evidence type="ECO:0000313" key="10">
    <source>
        <dbReference type="Proteomes" id="UP000281553"/>
    </source>
</evidence>
<dbReference type="PROSITE" id="PS50235">
    <property type="entry name" value="USP_3"/>
    <property type="match status" value="1"/>
</dbReference>
<keyword evidence="4" id="KW-0645">Protease</keyword>
<dbReference type="PROSITE" id="PS00973">
    <property type="entry name" value="USP_2"/>
    <property type="match status" value="1"/>
</dbReference>
<name>A0A3P7N8E9_DIBLA</name>
<dbReference type="GO" id="GO:0016579">
    <property type="term" value="P:protein deubiquitination"/>
    <property type="evidence" value="ECO:0007669"/>
    <property type="project" value="InterPro"/>
</dbReference>
<dbReference type="InterPro" id="IPR028889">
    <property type="entry name" value="USP"/>
</dbReference>
<dbReference type="Proteomes" id="UP000281553">
    <property type="component" value="Unassembled WGS sequence"/>
</dbReference>
<evidence type="ECO:0000256" key="4">
    <source>
        <dbReference type="ARBA" id="ARBA00022670"/>
    </source>
</evidence>